<dbReference type="EMBL" id="DSLL01000005">
    <property type="protein sequence ID" value="HEH30629.1"/>
    <property type="molecule type" value="Genomic_DNA"/>
</dbReference>
<organism evidence="1">
    <name type="scientific">Ignisphaera aggregans</name>
    <dbReference type="NCBI Taxonomy" id="334771"/>
    <lineage>
        <taxon>Archaea</taxon>
        <taxon>Thermoproteota</taxon>
        <taxon>Thermoprotei</taxon>
        <taxon>Desulfurococcales</taxon>
        <taxon>Desulfurococcaceae</taxon>
        <taxon>Ignisphaera</taxon>
    </lineage>
</organism>
<name>A0A7J2T8D3_9CREN</name>
<dbReference type="AlphaFoldDB" id="A0A7J2T8D3"/>
<gene>
    <name evidence="1" type="ORF">ENP99_00710</name>
</gene>
<reference evidence="1" key="1">
    <citation type="journal article" date="2020" name="mSystems">
        <title>Genome- and Community-Level Interaction Insights into Carbon Utilization and Element Cycling Functions of Hydrothermarchaeota in Hydrothermal Sediment.</title>
        <authorList>
            <person name="Zhou Z."/>
            <person name="Liu Y."/>
            <person name="Xu W."/>
            <person name="Pan J."/>
            <person name="Luo Z.H."/>
            <person name="Li M."/>
        </authorList>
    </citation>
    <scope>NUCLEOTIDE SEQUENCE [LARGE SCALE GENOMIC DNA]</scope>
    <source>
        <strain evidence="1">SpSt-27</strain>
    </source>
</reference>
<protein>
    <recommendedName>
        <fullName evidence="2">RNase P subunit p30</fullName>
    </recommendedName>
</protein>
<evidence type="ECO:0008006" key="2">
    <source>
        <dbReference type="Google" id="ProtNLM"/>
    </source>
</evidence>
<sequence length="222" mass="25169">MAREPRANMLVLFDSCKDVEKYLAEDSASIVGLDERFFESCRDSLVDVGKEVLIIPRRVIAVDRRSLKTATLRREPRALTAFKPLDTQSARTLAKTRRSTLILVSPDTMKYVDEAQVNFLKQSHTRKFIEVSLGEFVKLLLSANTASLHISRAFDRLGNTIERALRSDVGVAVSGAVESYPKCLFTNHIDAVLFSMGFSKRERRMILEVYPLELLKTWLGEE</sequence>
<accession>A0A7J2T8D3</accession>
<comment type="caution">
    <text evidence="1">The sequence shown here is derived from an EMBL/GenBank/DDBJ whole genome shotgun (WGS) entry which is preliminary data.</text>
</comment>
<proteinExistence type="predicted"/>
<evidence type="ECO:0000313" key="1">
    <source>
        <dbReference type="EMBL" id="HEH30629.1"/>
    </source>
</evidence>